<accession>A0A5M3X8I4</accession>
<evidence type="ECO:0000259" key="1">
    <source>
        <dbReference type="Pfam" id="PF01609"/>
    </source>
</evidence>
<sequence length="500" mass="54469">MPGHAATVGATPAIPLLSLSGEHPLDRLGLGAVPDLLPAQLIDEVIAECGRQQQRVRALPARIALYFTLALWFCPGQGYAEVLRVLFRQLRHHLRVGLWRIPTVSAAVKARGRLGREPLKALFRRLRGPHADPSEPGMSMFGLELALLKVSVDGTSLNVADTAANRAAFGAPPRNGKGATGPFPKIRLLTLIACGTRTIVDAVWGPFATGELTLLGKLVGLGALRPGMLVLADRYFSGYPQVAQVIAAGADLIFRAQNNRRLPVLAELPDGSYLSVLPAANLPSKGDRHRAGGGHCPRLGLKKRQARGLRIRVVEAVITVVPEQGEPRVESYLLITTLLDPAVAPAEKIAELYHERWESETGYADLKTYLRGRQHILRSKSPNGVAQELYALLIVYQLVQITRCRAARAHPDQTNLDPDRVSFTVTLRALARSIGEIAAPGRLLRDVFEEVWGQPLLQRRARAKPHELKGTPAFTRALQRTPPGRVAYKITTRKPPVSSA</sequence>
<evidence type="ECO:0000259" key="2">
    <source>
        <dbReference type="Pfam" id="PF13006"/>
    </source>
</evidence>
<dbReference type="InterPro" id="IPR002559">
    <property type="entry name" value="Transposase_11"/>
</dbReference>
<dbReference type="NCBIfam" id="NF033592">
    <property type="entry name" value="transpos_IS4_1"/>
    <property type="match status" value="1"/>
</dbReference>
<dbReference type="Pfam" id="PF01609">
    <property type="entry name" value="DDE_Tnp_1"/>
    <property type="match status" value="1"/>
</dbReference>
<dbReference type="InterPro" id="IPR024473">
    <property type="entry name" value="Transposases_IS4_N"/>
</dbReference>
<protein>
    <submittedName>
        <fullName evidence="4">Transposase</fullName>
    </submittedName>
</protein>
<comment type="caution">
    <text evidence="4">The sequence shown here is derived from an EMBL/GenBank/DDBJ whole genome shotgun (WGS) entry which is preliminary data.</text>
</comment>
<dbReference type="InterPro" id="IPR012337">
    <property type="entry name" value="RNaseH-like_sf"/>
</dbReference>
<gene>
    <name evidence="3" type="ORF">Amac_089140</name>
    <name evidence="4" type="ORF">Amac_105540</name>
</gene>
<dbReference type="PANTHER" id="PTHR37529">
    <property type="entry name" value="TRANSPOSASE INSG FOR INSERTION SEQUENCE ELEMENT IS4-RELATED"/>
    <property type="match status" value="1"/>
</dbReference>
<dbReference type="EMBL" id="BLAE01000073">
    <property type="protein sequence ID" value="GES15317.1"/>
    <property type="molecule type" value="Genomic_DNA"/>
</dbReference>
<organism evidence="4 5">
    <name type="scientific">Acrocarpospora macrocephala</name>
    <dbReference type="NCBI Taxonomy" id="150177"/>
    <lineage>
        <taxon>Bacteria</taxon>
        <taxon>Bacillati</taxon>
        <taxon>Actinomycetota</taxon>
        <taxon>Actinomycetes</taxon>
        <taxon>Streptosporangiales</taxon>
        <taxon>Streptosporangiaceae</taxon>
        <taxon>Acrocarpospora</taxon>
    </lineage>
</organism>
<reference evidence="4 5" key="1">
    <citation type="submission" date="2019-10" db="EMBL/GenBank/DDBJ databases">
        <title>Whole genome shotgun sequence of Acrocarpospora macrocephala NBRC 16266.</title>
        <authorList>
            <person name="Ichikawa N."/>
            <person name="Kimura A."/>
            <person name="Kitahashi Y."/>
            <person name="Komaki H."/>
            <person name="Oguchi A."/>
        </authorList>
    </citation>
    <scope>NUCLEOTIDE SEQUENCE [LARGE SCALE GENOMIC DNA]</scope>
    <source>
        <strain evidence="4 5">NBRC 16266</strain>
    </source>
</reference>
<dbReference type="SUPFAM" id="SSF53098">
    <property type="entry name" value="Ribonuclease H-like"/>
    <property type="match status" value="1"/>
</dbReference>
<evidence type="ECO:0000313" key="3">
    <source>
        <dbReference type="EMBL" id="GES15317.1"/>
    </source>
</evidence>
<dbReference type="Gene3D" id="3.90.350.10">
    <property type="entry name" value="Transposase Inhibitor Protein From Tn5, Chain A, domain 1"/>
    <property type="match status" value="1"/>
</dbReference>
<dbReference type="GO" id="GO:0003677">
    <property type="term" value="F:DNA binding"/>
    <property type="evidence" value="ECO:0007669"/>
    <property type="project" value="InterPro"/>
</dbReference>
<dbReference type="GO" id="GO:0006313">
    <property type="term" value="P:DNA transposition"/>
    <property type="evidence" value="ECO:0007669"/>
    <property type="project" value="InterPro"/>
</dbReference>
<dbReference type="EMBL" id="BLAE01000126">
    <property type="protein sequence ID" value="GES16956.1"/>
    <property type="molecule type" value="Genomic_DNA"/>
</dbReference>
<evidence type="ECO:0000313" key="4">
    <source>
        <dbReference type="EMBL" id="GES16956.1"/>
    </source>
</evidence>
<dbReference type="InterPro" id="IPR047952">
    <property type="entry name" value="Transpos_IS4"/>
</dbReference>
<feature type="domain" description="Transposase IS4-like" evidence="1">
    <location>
        <begin position="150"/>
        <end position="398"/>
    </location>
</feature>
<keyword evidence="5" id="KW-1185">Reference proteome</keyword>
<dbReference type="Proteomes" id="UP000331127">
    <property type="component" value="Unassembled WGS sequence"/>
</dbReference>
<dbReference type="GO" id="GO:0004803">
    <property type="term" value="F:transposase activity"/>
    <property type="evidence" value="ECO:0007669"/>
    <property type="project" value="InterPro"/>
</dbReference>
<dbReference type="Pfam" id="PF13006">
    <property type="entry name" value="Nterm_IS4"/>
    <property type="match status" value="1"/>
</dbReference>
<evidence type="ECO:0000313" key="5">
    <source>
        <dbReference type="Proteomes" id="UP000331127"/>
    </source>
</evidence>
<dbReference type="PANTHER" id="PTHR37529:SF1">
    <property type="entry name" value="TRANSPOSASE INSG FOR INSERTION SEQUENCE ELEMENT IS4-RELATED"/>
    <property type="match status" value="1"/>
</dbReference>
<proteinExistence type="predicted"/>
<feature type="domain" description="Transposase IS4 N-terminal" evidence="2">
    <location>
        <begin position="30"/>
        <end position="124"/>
    </location>
</feature>
<dbReference type="AlphaFoldDB" id="A0A5M3X8I4"/>
<name>A0A5M3X8I4_9ACTN</name>